<gene>
    <name evidence="2" type="ORF">CVT26_005287</name>
</gene>
<dbReference type="Proteomes" id="UP000284706">
    <property type="component" value="Unassembled WGS sequence"/>
</dbReference>
<feature type="compositionally biased region" description="Basic and acidic residues" evidence="1">
    <location>
        <begin position="1"/>
        <end position="24"/>
    </location>
</feature>
<proteinExistence type="predicted"/>
<keyword evidence="3" id="KW-1185">Reference proteome</keyword>
<protein>
    <submittedName>
        <fullName evidence="2">Uncharacterized protein</fullName>
    </submittedName>
</protein>
<comment type="caution">
    <text evidence="2">The sequence shown here is derived from an EMBL/GenBank/DDBJ whole genome shotgun (WGS) entry which is preliminary data.</text>
</comment>
<evidence type="ECO:0000313" key="2">
    <source>
        <dbReference type="EMBL" id="PPR06080.1"/>
    </source>
</evidence>
<reference evidence="2 3" key="1">
    <citation type="journal article" date="2018" name="Evol. Lett.">
        <title>Horizontal gene cluster transfer increased hallucinogenic mushroom diversity.</title>
        <authorList>
            <person name="Reynolds H.T."/>
            <person name="Vijayakumar V."/>
            <person name="Gluck-Thaler E."/>
            <person name="Korotkin H.B."/>
            <person name="Matheny P.B."/>
            <person name="Slot J.C."/>
        </authorList>
    </citation>
    <scope>NUCLEOTIDE SEQUENCE [LARGE SCALE GENOMIC DNA]</scope>
    <source>
        <strain evidence="2 3">SRW20</strain>
    </source>
</reference>
<dbReference type="EMBL" id="NHYE01000378">
    <property type="protein sequence ID" value="PPR06080.1"/>
    <property type="molecule type" value="Genomic_DNA"/>
</dbReference>
<evidence type="ECO:0000256" key="1">
    <source>
        <dbReference type="SAM" id="MobiDB-lite"/>
    </source>
</evidence>
<name>A0A409YSV0_9AGAR</name>
<accession>A0A409YSV0</accession>
<dbReference type="InParanoid" id="A0A409YSV0"/>
<feature type="region of interest" description="Disordered" evidence="1">
    <location>
        <begin position="1"/>
        <end position="66"/>
    </location>
</feature>
<sequence>MSSATREEEPMSARRITSETHEPSDEPDSSLSESHQLERSPTAAVLPAEAADEVKVPGPSASSAHETRHLGLQEILKSLHEILQTMMIQNKETRKQLKRNYIEHQAHRKTMEKERHNMECDMEDRRLERQFREEQERKHLREVSEGWRRDMEDRRLERQFREEQERQHLREVSEGWRRRLTLMNNDLLT</sequence>
<evidence type="ECO:0000313" key="3">
    <source>
        <dbReference type="Proteomes" id="UP000284706"/>
    </source>
</evidence>
<dbReference type="AlphaFoldDB" id="A0A409YSV0"/>
<organism evidence="2 3">
    <name type="scientific">Gymnopilus dilepis</name>
    <dbReference type="NCBI Taxonomy" id="231916"/>
    <lineage>
        <taxon>Eukaryota</taxon>
        <taxon>Fungi</taxon>
        <taxon>Dikarya</taxon>
        <taxon>Basidiomycota</taxon>
        <taxon>Agaricomycotina</taxon>
        <taxon>Agaricomycetes</taxon>
        <taxon>Agaricomycetidae</taxon>
        <taxon>Agaricales</taxon>
        <taxon>Agaricineae</taxon>
        <taxon>Hymenogastraceae</taxon>
        <taxon>Gymnopilus</taxon>
    </lineage>
</organism>